<dbReference type="EMBL" id="KN830276">
    <property type="protein sequence ID" value="KIK72943.1"/>
    <property type="molecule type" value="Genomic_DNA"/>
</dbReference>
<gene>
    <name evidence="2" type="ORF">PAXRUDRAFT_21413</name>
</gene>
<keyword evidence="1" id="KW-0175">Coiled coil</keyword>
<evidence type="ECO:0000256" key="1">
    <source>
        <dbReference type="SAM" id="Coils"/>
    </source>
</evidence>
<keyword evidence="3" id="KW-1185">Reference proteome</keyword>
<accession>A0A0D0CBW3</accession>
<dbReference type="HOGENOM" id="CLU_2015997_0_0_1"/>
<proteinExistence type="predicted"/>
<evidence type="ECO:0000313" key="3">
    <source>
        <dbReference type="Proteomes" id="UP000054538"/>
    </source>
</evidence>
<sequence>MTSQSGVSSTKRAKVGAQHHIQSILEEADNMCQDKLVALELKNDRLRIKLDHERHRSEQSFAREERGSEQANAAIVHQREMEKMKQEVELKNAESDTYERKKEMLMLELKVLKFRQGASGSSL</sequence>
<feature type="coiled-coil region" evidence="1">
    <location>
        <begin position="36"/>
        <end position="101"/>
    </location>
</feature>
<reference evidence="3" key="2">
    <citation type="submission" date="2015-01" db="EMBL/GenBank/DDBJ databases">
        <title>Evolutionary Origins and Diversification of the Mycorrhizal Mutualists.</title>
        <authorList>
            <consortium name="DOE Joint Genome Institute"/>
            <consortium name="Mycorrhizal Genomics Consortium"/>
            <person name="Kohler A."/>
            <person name="Kuo A."/>
            <person name="Nagy L.G."/>
            <person name="Floudas D."/>
            <person name="Copeland A."/>
            <person name="Barry K.W."/>
            <person name="Cichocki N."/>
            <person name="Veneault-Fourrey C."/>
            <person name="LaButti K."/>
            <person name="Lindquist E.A."/>
            <person name="Lipzen A."/>
            <person name="Lundell T."/>
            <person name="Morin E."/>
            <person name="Murat C."/>
            <person name="Riley R."/>
            <person name="Ohm R."/>
            <person name="Sun H."/>
            <person name="Tunlid A."/>
            <person name="Henrissat B."/>
            <person name="Grigoriev I.V."/>
            <person name="Hibbett D.S."/>
            <person name="Martin F."/>
        </authorList>
    </citation>
    <scope>NUCLEOTIDE SEQUENCE [LARGE SCALE GENOMIC DNA]</scope>
    <source>
        <strain evidence="3">Ve08.2h10</strain>
    </source>
</reference>
<protein>
    <submittedName>
        <fullName evidence="2">Uncharacterized protein</fullName>
    </submittedName>
</protein>
<reference evidence="2 3" key="1">
    <citation type="submission" date="2014-04" db="EMBL/GenBank/DDBJ databases">
        <authorList>
            <consortium name="DOE Joint Genome Institute"/>
            <person name="Kuo A."/>
            <person name="Kohler A."/>
            <person name="Jargeat P."/>
            <person name="Nagy L.G."/>
            <person name="Floudas D."/>
            <person name="Copeland A."/>
            <person name="Barry K.W."/>
            <person name="Cichocki N."/>
            <person name="Veneault-Fourrey C."/>
            <person name="LaButti K."/>
            <person name="Lindquist E.A."/>
            <person name="Lipzen A."/>
            <person name="Lundell T."/>
            <person name="Morin E."/>
            <person name="Murat C."/>
            <person name="Sun H."/>
            <person name="Tunlid A."/>
            <person name="Henrissat B."/>
            <person name="Grigoriev I.V."/>
            <person name="Hibbett D.S."/>
            <person name="Martin F."/>
            <person name="Nordberg H.P."/>
            <person name="Cantor M.N."/>
            <person name="Hua S.X."/>
        </authorList>
    </citation>
    <scope>NUCLEOTIDE SEQUENCE [LARGE SCALE GENOMIC DNA]</scope>
    <source>
        <strain evidence="2 3">Ve08.2h10</strain>
    </source>
</reference>
<organism evidence="2 3">
    <name type="scientific">Paxillus rubicundulus Ve08.2h10</name>
    <dbReference type="NCBI Taxonomy" id="930991"/>
    <lineage>
        <taxon>Eukaryota</taxon>
        <taxon>Fungi</taxon>
        <taxon>Dikarya</taxon>
        <taxon>Basidiomycota</taxon>
        <taxon>Agaricomycotina</taxon>
        <taxon>Agaricomycetes</taxon>
        <taxon>Agaricomycetidae</taxon>
        <taxon>Boletales</taxon>
        <taxon>Paxilineae</taxon>
        <taxon>Paxillaceae</taxon>
        <taxon>Paxillus</taxon>
    </lineage>
</organism>
<dbReference type="InParanoid" id="A0A0D0CBW3"/>
<dbReference type="AlphaFoldDB" id="A0A0D0CBW3"/>
<evidence type="ECO:0000313" key="2">
    <source>
        <dbReference type="EMBL" id="KIK72943.1"/>
    </source>
</evidence>
<dbReference type="Proteomes" id="UP000054538">
    <property type="component" value="Unassembled WGS sequence"/>
</dbReference>
<name>A0A0D0CBW3_9AGAM</name>